<dbReference type="OrthoDB" id="8068875at2759"/>
<comment type="caution">
    <text evidence="2">The sequence shown here is derived from an EMBL/GenBank/DDBJ whole genome shotgun (WGS) entry which is preliminary data.</text>
</comment>
<evidence type="ECO:0000259" key="1">
    <source>
        <dbReference type="Pfam" id="PF06025"/>
    </source>
</evidence>
<dbReference type="InterPro" id="IPR010314">
    <property type="entry name" value="E3_Ub_ligase_DUF913"/>
</dbReference>
<name>A0A8K1FT55_9PASS</name>
<dbReference type="EMBL" id="SWJQ01016238">
    <property type="protein sequence ID" value="TRZ04704.1"/>
    <property type="molecule type" value="Genomic_DNA"/>
</dbReference>
<dbReference type="AlphaFoldDB" id="A0A8K1FT55"/>
<dbReference type="Pfam" id="PF06025">
    <property type="entry name" value="DUF913"/>
    <property type="match status" value="1"/>
</dbReference>
<evidence type="ECO:0000313" key="2">
    <source>
        <dbReference type="EMBL" id="TRZ04704.1"/>
    </source>
</evidence>
<proteinExistence type="predicted"/>
<reference evidence="2" key="1">
    <citation type="submission" date="2019-04" db="EMBL/GenBank/DDBJ databases">
        <title>Genome assembly of Zosterops borbonicus 15179.</title>
        <authorList>
            <person name="Leroy T."/>
            <person name="Anselmetti Y."/>
            <person name="Tilak M.-K."/>
            <person name="Nabholz B."/>
        </authorList>
    </citation>
    <scope>NUCLEOTIDE SEQUENCE</scope>
    <source>
        <strain evidence="2">HGM_15179</strain>
        <tissue evidence="2">Muscle</tissue>
    </source>
</reference>
<feature type="domain" description="DUF913" evidence="1">
    <location>
        <begin position="11"/>
        <end position="53"/>
    </location>
</feature>
<gene>
    <name evidence="2" type="ORF">HGM15179_022403</name>
</gene>
<evidence type="ECO:0000313" key="3">
    <source>
        <dbReference type="Proteomes" id="UP000796761"/>
    </source>
</evidence>
<sequence>MVQTPLSPFFPQMKFVESILSNNTTDDHCQEFVAQRGLRPLVTILGLPNLPVDFPTSAACQAVAGVCKSILVSWKYILGGSGVCKSILVS</sequence>
<keyword evidence="3" id="KW-1185">Reference proteome</keyword>
<accession>A0A8K1FT55</accession>
<dbReference type="Proteomes" id="UP000796761">
    <property type="component" value="Unassembled WGS sequence"/>
</dbReference>
<protein>
    <recommendedName>
        <fullName evidence="1">DUF913 domain-containing protein</fullName>
    </recommendedName>
</protein>
<organism evidence="2 3">
    <name type="scientific">Zosterops borbonicus</name>
    <dbReference type="NCBI Taxonomy" id="364589"/>
    <lineage>
        <taxon>Eukaryota</taxon>
        <taxon>Metazoa</taxon>
        <taxon>Chordata</taxon>
        <taxon>Craniata</taxon>
        <taxon>Vertebrata</taxon>
        <taxon>Euteleostomi</taxon>
        <taxon>Archelosauria</taxon>
        <taxon>Archosauria</taxon>
        <taxon>Dinosauria</taxon>
        <taxon>Saurischia</taxon>
        <taxon>Theropoda</taxon>
        <taxon>Coelurosauria</taxon>
        <taxon>Aves</taxon>
        <taxon>Neognathae</taxon>
        <taxon>Neoaves</taxon>
        <taxon>Telluraves</taxon>
        <taxon>Australaves</taxon>
        <taxon>Passeriformes</taxon>
        <taxon>Sylvioidea</taxon>
        <taxon>Zosteropidae</taxon>
        <taxon>Zosterops</taxon>
    </lineage>
</organism>